<reference evidence="3" key="2">
    <citation type="submission" date="2015-01" db="EMBL/GenBank/DDBJ databases">
        <title>Evolutionary Origins and Diversification of the Mycorrhizal Mutualists.</title>
        <authorList>
            <consortium name="DOE Joint Genome Institute"/>
            <consortium name="Mycorrhizal Genomics Consortium"/>
            <person name="Kohler A."/>
            <person name="Kuo A."/>
            <person name="Nagy L.G."/>
            <person name="Floudas D."/>
            <person name="Copeland A."/>
            <person name="Barry K.W."/>
            <person name="Cichocki N."/>
            <person name="Veneault-Fourrey C."/>
            <person name="LaButti K."/>
            <person name="Lindquist E.A."/>
            <person name="Lipzen A."/>
            <person name="Lundell T."/>
            <person name="Morin E."/>
            <person name="Murat C."/>
            <person name="Riley R."/>
            <person name="Ohm R."/>
            <person name="Sun H."/>
            <person name="Tunlid A."/>
            <person name="Henrissat B."/>
            <person name="Grigoriev I.V."/>
            <person name="Hibbett D.S."/>
            <person name="Martin F."/>
        </authorList>
    </citation>
    <scope>NUCLEOTIDE SEQUENCE [LARGE SCALE GENOMIC DNA]</scope>
    <source>
        <strain evidence="3">Ve08.2h10</strain>
    </source>
</reference>
<dbReference type="OrthoDB" id="10555283at2759"/>
<reference evidence="2 3" key="1">
    <citation type="submission" date="2014-04" db="EMBL/GenBank/DDBJ databases">
        <authorList>
            <consortium name="DOE Joint Genome Institute"/>
            <person name="Kuo A."/>
            <person name="Kohler A."/>
            <person name="Jargeat P."/>
            <person name="Nagy L.G."/>
            <person name="Floudas D."/>
            <person name="Copeland A."/>
            <person name="Barry K.W."/>
            <person name="Cichocki N."/>
            <person name="Veneault-Fourrey C."/>
            <person name="LaButti K."/>
            <person name="Lindquist E.A."/>
            <person name="Lipzen A."/>
            <person name="Lundell T."/>
            <person name="Morin E."/>
            <person name="Murat C."/>
            <person name="Sun H."/>
            <person name="Tunlid A."/>
            <person name="Henrissat B."/>
            <person name="Grigoriev I.V."/>
            <person name="Hibbett D.S."/>
            <person name="Martin F."/>
            <person name="Nordberg H.P."/>
            <person name="Cantor M.N."/>
            <person name="Hua S.X."/>
        </authorList>
    </citation>
    <scope>NUCLEOTIDE SEQUENCE [LARGE SCALE GENOMIC DNA]</scope>
    <source>
        <strain evidence="2 3">Ve08.2h10</strain>
    </source>
</reference>
<proteinExistence type="predicted"/>
<feature type="compositionally biased region" description="Basic and acidic residues" evidence="1">
    <location>
        <begin position="88"/>
        <end position="100"/>
    </location>
</feature>
<accession>A0A0D0D302</accession>
<dbReference type="HOGENOM" id="CLU_2038799_0_0_1"/>
<gene>
    <name evidence="2" type="ORF">PAXRUDRAFT_165439</name>
</gene>
<feature type="region of interest" description="Disordered" evidence="1">
    <location>
        <begin position="1"/>
        <end position="121"/>
    </location>
</feature>
<dbReference type="Proteomes" id="UP000054538">
    <property type="component" value="Unassembled WGS sequence"/>
</dbReference>
<evidence type="ECO:0000313" key="3">
    <source>
        <dbReference type="Proteomes" id="UP000054538"/>
    </source>
</evidence>
<feature type="compositionally biased region" description="Basic and acidic residues" evidence="1">
    <location>
        <begin position="1"/>
        <end position="11"/>
    </location>
</feature>
<dbReference type="InParanoid" id="A0A0D0D302"/>
<dbReference type="EMBL" id="KN826790">
    <property type="protein sequence ID" value="KIK77901.1"/>
    <property type="molecule type" value="Genomic_DNA"/>
</dbReference>
<evidence type="ECO:0000313" key="2">
    <source>
        <dbReference type="EMBL" id="KIK77901.1"/>
    </source>
</evidence>
<evidence type="ECO:0000256" key="1">
    <source>
        <dbReference type="SAM" id="MobiDB-lite"/>
    </source>
</evidence>
<name>A0A0D0D302_9AGAM</name>
<feature type="compositionally biased region" description="Polar residues" evidence="1">
    <location>
        <begin position="74"/>
        <end position="83"/>
    </location>
</feature>
<keyword evidence="3" id="KW-1185">Reference proteome</keyword>
<protein>
    <submittedName>
        <fullName evidence="2">Uncharacterized protein</fullName>
    </submittedName>
</protein>
<organism evidence="2 3">
    <name type="scientific">Paxillus rubicundulus Ve08.2h10</name>
    <dbReference type="NCBI Taxonomy" id="930991"/>
    <lineage>
        <taxon>Eukaryota</taxon>
        <taxon>Fungi</taxon>
        <taxon>Dikarya</taxon>
        <taxon>Basidiomycota</taxon>
        <taxon>Agaricomycotina</taxon>
        <taxon>Agaricomycetes</taxon>
        <taxon>Agaricomycetidae</taxon>
        <taxon>Boletales</taxon>
        <taxon>Paxilineae</taxon>
        <taxon>Paxillaceae</taxon>
        <taxon>Paxillus</taxon>
    </lineage>
</organism>
<sequence length="121" mass="12840">MAAQRRADAMHDPGGGTRAQGCKPPSVGLEGESNQASSPCVEIEADVCSLDDNSRDESTEPPEPAGTLHKPQNGMDSSGSQPPSVWLEGEKCRPLSRHIEPNNVKTVEGGTRARQQEYADG</sequence>
<dbReference type="AlphaFoldDB" id="A0A0D0D302"/>